<evidence type="ECO:0000313" key="1">
    <source>
        <dbReference type="EMBL" id="KAH6940817.1"/>
    </source>
</evidence>
<dbReference type="Proteomes" id="UP000821845">
    <property type="component" value="Chromosome 11"/>
</dbReference>
<accession>A0ACB7T031</accession>
<proteinExistence type="predicted"/>
<evidence type="ECO:0000313" key="2">
    <source>
        <dbReference type="Proteomes" id="UP000821845"/>
    </source>
</evidence>
<keyword evidence="2" id="KW-1185">Reference proteome</keyword>
<reference evidence="1" key="1">
    <citation type="submission" date="2020-05" db="EMBL/GenBank/DDBJ databases">
        <title>Large-scale comparative analyses of tick genomes elucidate their genetic diversity and vector capacities.</title>
        <authorList>
            <person name="Jia N."/>
            <person name="Wang J."/>
            <person name="Shi W."/>
            <person name="Du L."/>
            <person name="Sun Y."/>
            <person name="Zhan W."/>
            <person name="Jiang J."/>
            <person name="Wang Q."/>
            <person name="Zhang B."/>
            <person name="Ji P."/>
            <person name="Sakyi L.B."/>
            <person name="Cui X."/>
            <person name="Yuan T."/>
            <person name="Jiang B."/>
            <person name="Yang W."/>
            <person name="Lam T.T.-Y."/>
            <person name="Chang Q."/>
            <person name="Ding S."/>
            <person name="Wang X."/>
            <person name="Zhu J."/>
            <person name="Ruan X."/>
            <person name="Zhao L."/>
            <person name="Wei J."/>
            <person name="Que T."/>
            <person name="Du C."/>
            <person name="Cheng J."/>
            <person name="Dai P."/>
            <person name="Han X."/>
            <person name="Huang E."/>
            <person name="Gao Y."/>
            <person name="Liu J."/>
            <person name="Shao H."/>
            <person name="Ye R."/>
            <person name="Li L."/>
            <person name="Wei W."/>
            <person name="Wang X."/>
            <person name="Wang C."/>
            <person name="Yang T."/>
            <person name="Huo Q."/>
            <person name="Li W."/>
            <person name="Guo W."/>
            <person name="Chen H."/>
            <person name="Zhou L."/>
            <person name="Ni X."/>
            <person name="Tian J."/>
            <person name="Zhou Y."/>
            <person name="Sheng Y."/>
            <person name="Liu T."/>
            <person name="Pan Y."/>
            <person name="Xia L."/>
            <person name="Li J."/>
            <person name="Zhao F."/>
            <person name="Cao W."/>
        </authorList>
    </citation>
    <scope>NUCLEOTIDE SEQUENCE</scope>
    <source>
        <strain evidence="1">Hyas-2018</strain>
    </source>
</reference>
<comment type="caution">
    <text evidence="1">The sequence shown here is derived from an EMBL/GenBank/DDBJ whole genome shotgun (WGS) entry which is preliminary data.</text>
</comment>
<name>A0ACB7T031_HYAAI</name>
<protein>
    <submittedName>
        <fullName evidence="1">Uncharacterized protein</fullName>
    </submittedName>
</protein>
<dbReference type="EMBL" id="CM023491">
    <property type="protein sequence ID" value="KAH6940817.1"/>
    <property type="molecule type" value="Genomic_DNA"/>
</dbReference>
<organism evidence="1 2">
    <name type="scientific">Hyalomma asiaticum</name>
    <name type="common">Tick</name>
    <dbReference type="NCBI Taxonomy" id="266040"/>
    <lineage>
        <taxon>Eukaryota</taxon>
        <taxon>Metazoa</taxon>
        <taxon>Ecdysozoa</taxon>
        <taxon>Arthropoda</taxon>
        <taxon>Chelicerata</taxon>
        <taxon>Arachnida</taxon>
        <taxon>Acari</taxon>
        <taxon>Parasitiformes</taxon>
        <taxon>Ixodida</taxon>
        <taxon>Ixodoidea</taxon>
        <taxon>Ixodidae</taxon>
        <taxon>Hyalomminae</taxon>
        <taxon>Hyalomma</taxon>
    </lineage>
</organism>
<sequence>MSSSKAALAATKQPSGLSQWHAVIFYFVLVFGDRLQNPYEYKLYYYNKLEQPAIALIFAVGALGGCFADLWGRSIARRVGWKLSAPLLLALLIQSCMLKKSDQLGTLMVSKVLAKVSVLTLFPLAVGQFNGRTRPSDVAIMIGIGFIGIVSGVTGSLLCDVMYFDCFIMFRTAAIVLGGLFLFHWLAPQPQPIKELVEPHRSDRVVTLAVLSSEAALWCCSTIVEAFWAPLVNPSNMDVGLLYALYCFFHVFGGCFFRVTRMIQATPRYTLTLSCFLAAIGMFFAAAAMPVYPDSVLVIVMAMLAFHFAIGLWGAALRKLRNCAMLSPRYEAYSRCAGRLVAAAMLALRKEFDTQYLCGVFTVCCLFVLLSLMPVQSLARWKQRSRVIQEQPRSEHQQQQGDVVVREGYSLASVATTWCAGAIVGTLAGVLGFLFVSVVVAGSRPSTKQRQAPPERDDGTVCYSADCLATTAYLHEKLNPLVEPCRNFTDHVCGRFRGPYGSVVEQESWRNRIEVLATARYISRLPGARGKALQLLRQCLQVYSFQTFSHKALMDFMERLNLKLSRSPSSTATSPDKVLAVHVELSYKYGVSGLLRIRPSVARSLSVQLDYEALMSALGRVEKTTIAYLFLLATIAQLNYDVSLLLKWNGLYQNMKQAVARAWIVSGRSDHTASSVFKQASRRVTPLLESVWQVFTNIDDLLVWTGWYVLDELVPFVDTLAAKLKSDGETSFGSTCVTMVSHVMGPAVAAITRLSQVTDKSRDQITTMTNVIANCLKGKRTWISSFATPPRLLVGFPRYADSVERLDAFYAAFPTSGQLSKTFFADWLGAAEERARRLTPDQDHVDVFRMDVDVAVDGTLVVPAALFALPFFAPAGPPAVNVGGLGHLIARRLAERYLVPQSTLPSECLPDVGSRLEGGVLESLLAYSCIGVALTALNGSHERRLPQYSGLTPETIMYTVGCLKDCIPQLGGQGRCIASSQRLRAFDEAFSCDSKGQKTSTCSFG</sequence>
<gene>
    <name evidence="1" type="ORF">HPB50_007129</name>
</gene>